<keyword evidence="1" id="KW-0732">Signal</keyword>
<proteinExistence type="predicted"/>
<gene>
    <name evidence="2" type="ORF">Taro_018724</name>
</gene>
<keyword evidence="3" id="KW-1185">Reference proteome</keyword>
<evidence type="ECO:0000313" key="2">
    <source>
        <dbReference type="EMBL" id="MQL86194.1"/>
    </source>
</evidence>
<feature type="signal peptide" evidence="1">
    <location>
        <begin position="1"/>
        <end position="21"/>
    </location>
</feature>
<dbReference type="AlphaFoldDB" id="A0A843UX42"/>
<evidence type="ECO:0000256" key="1">
    <source>
        <dbReference type="SAM" id="SignalP"/>
    </source>
</evidence>
<protein>
    <submittedName>
        <fullName evidence="2">Uncharacterized protein</fullName>
    </submittedName>
</protein>
<accession>A0A843UX42</accession>
<dbReference type="Proteomes" id="UP000652761">
    <property type="component" value="Unassembled WGS sequence"/>
</dbReference>
<feature type="non-terminal residue" evidence="2">
    <location>
        <position position="1"/>
    </location>
</feature>
<dbReference type="EMBL" id="NMUH01000881">
    <property type="protein sequence ID" value="MQL86194.1"/>
    <property type="molecule type" value="Genomic_DNA"/>
</dbReference>
<reference evidence="2" key="1">
    <citation type="submission" date="2017-07" db="EMBL/GenBank/DDBJ databases">
        <title>Taro Niue Genome Assembly and Annotation.</title>
        <authorList>
            <person name="Atibalentja N."/>
            <person name="Keating K."/>
            <person name="Fields C.J."/>
        </authorList>
    </citation>
    <scope>NUCLEOTIDE SEQUENCE</scope>
    <source>
        <strain evidence="2">Niue_2</strain>
        <tissue evidence="2">Leaf</tissue>
    </source>
</reference>
<organism evidence="2 3">
    <name type="scientific">Colocasia esculenta</name>
    <name type="common">Wild taro</name>
    <name type="synonym">Arum esculentum</name>
    <dbReference type="NCBI Taxonomy" id="4460"/>
    <lineage>
        <taxon>Eukaryota</taxon>
        <taxon>Viridiplantae</taxon>
        <taxon>Streptophyta</taxon>
        <taxon>Embryophyta</taxon>
        <taxon>Tracheophyta</taxon>
        <taxon>Spermatophyta</taxon>
        <taxon>Magnoliopsida</taxon>
        <taxon>Liliopsida</taxon>
        <taxon>Araceae</taxon>
        <taxon>Aroideae</taxon>
        <taxon>Colocasieae</taxon>
        <taxon>Colocasia</taxon>
    </lineage>
</organism>
<comment type="caution">
    <text evidence="2">The sequence shown here is derived from an EMBL/GenBank/DDBJ whole genome shotgun (WGS) entry which is preliminary data.</text>
</comment>
<name>A0A843UX42_COLES</name>
<feature type="chain" id="PRO_5032783614" evidence="1">
    <location>
        <begin position="22"/>
        <end position="54"/>
    </location>
</feature>
<evidence type="ECO:0000313" key="3">
    <source>
        <dbReference type="Proteomes" id="UP000652761"/>
    </source>
</evidence>
<sequence>MFSRVLRAIMLGGLLRAQLLASRQHFQLGRGRTRRQDPRGFAFEALQGRFQHGL</sequence>